<sequence>MAYAAVRGGRKAIQEANRLLDYYRLKGGSVPIEVRQIRDQMRLAVDQVMGEGSLYDPDLAALALKQAEGDTLEAAFLLRAFRSTVPRNQYSLAVDTSRMRVIRRISAAFKDVPGGQFLGPTRDYTQRLLRFELMEETEERAREFLKKYVEGDEWKELEAQGTLDFPKMIDWLRAKGLLENPDAAEGQREPGPIDDITRRSIRFPASRSMRMQALARGETGALLAFAYSVARGYGAIHPTLGELRVGYVPVLVPHPLHSGEVVTIGEVLVTEAEVVARMRERTDRLQAKFSLGYGLCFGHNEIKAIAMAALDRAMVSENPQAPAEDEEFVLYHIDGIESSGFVAHWKLPHYVDFQAEMIRVRSIQRQRGPRA</sequence>
<dbReference type="InterPro" id="IPR008773">
    <property type="entry name" value="PhnI"/>
</dbReference>
<dbReference type="AlphaFoldDB" id="A0A2K8N9U5"/>
<reference evidence="2" key="1">
    <citation type="submission" date="2017-11" db="EMBL/GenBank/DDBJ databases">
        <title>Complete Genome Sequence of Kyrpidia sp. Strain EA-1, a thermophilic, hydrogen-oxidizing Bacterium, isolated from the Azores.</title>
        <authorList>
            <person name="Reiner J.E."/>
            <person name="Lapp C.J."/>
            <person name="Bunk B."/>
            <person name="Gescher J."/>
        </authorList>
    </citation>
    <scope>NUCLEOTIDE SEQUENCE [LARGE SCALE GENOMIC DNA]</scope>
    <source>
        <strain evidence="2">EA-1</strain>
    </source>
</reference>
<evidence type="ECO:0000313" key="1">
    <source>
        <dbReference type="EMBL" id="ATY86126.1"/>
    </source>
</evidence>
<dbReference type="KEGG" id="kyr:CVV65_15330"/>
<keyword evidence="1" id="KW-0456">Lyase</keyword>
<dbReference type="OrthoDB" id="9790536at2"/>
<dbReference type="GO" id="GO:0019634">
    <property type="term" value="P:organic phosphonate metabolic process"/>
    <property type="evidence" value="ECO:0007669"/>
    <property type="project" value="InterPro"/>
</dbReference>
<dbReference type="Pfam" id="PF05861">
    <property type="entry name" value="PhnI"/>
    <property type="match status" value="1"/>
</dbReference>
<dbReference type="Proteomes" id="UP000231932">
    <property type="component" value="Chromosome"/>
</dbReference>
<dbReference type="PIRSF" id="PIRSF007313">
    <property type="entry name" value="PhnI"/>
    <property type="match status" value="1"/>
</dbReference>
<gene>
    <name evidence="1" type="ORF">CVV65_15330</name>
</gene>
<evidence type="ECO:0000313" key="2">
    <source>
        <dbReference type="Proteomes" id="UP000231932"/>
    </source>
</evidence>
<dbReference type="EMBL" id="CP024955">
    <property type="protein sequence ID" value="ATY86126.1"/>
    <property type="molecule type" value="Genomic_DNA"/>
</dbReference>
<dbReference type="GO" id="GO:0016829">
    <property type="term" value="F:lyase activity"/>
    <property type="evidence" value="ECO:0007669"/>
    <property type="project" value="UniProtKB-KW"/>
</dbReference>
<proteinExistence type="predicted"/>
<protein>
    <submittedName>
        <fullName evidence="1">Carbon-phosphorus lyase</fullName>
    </submittedName>
</protein>
<dbReference type="RefSeq" id="WP_100668875.1">
    <property type="nucleotide sequence ID" value="NZ_CP024955.1"/>
</dbReference>
<name>A0A2K8N9U5_9BACL</name>
<accession>A0A2K8N9U5</accession>
<organism evidence="1 2">
    <name type="scientific">Kyrpidia spormannii</name>
    <dbReference type="NCBI Taxonomy" id="2055160"/>
    <lineage>
        <taxon>Bacteria</taxon>
        <taxon>Bacillati</taxon>
        <taxon>Bacillota</taxon>
        <taxon>Bacilli</taxon>
        <taxon>Bacillales</taxon>
        <taxon>Alicyclobacillaceae</taxon>
        <taxon>Kyrpidia</taxon>
    </lineage>
</organism>
<keyword evidence="2" id="KW-1185">Reference proteome</keyword>